<organism evidence="1 2">
    <name type="scientific">Candidatus Cryosericum terrychapinii</name>
    <dbReference type="NCBI Taxonomy" id="2290919"/>
    <lineage>
        <taxon>Bacteria</taxon>
        <taxon>Pseudomonadati</taxon>
        <taxon>Caldisericota/Cryosericota group</taxon>
        <taxon>Candidatus Cryosericota</taxon>
        <taxon>Candidatus Cryosericia</taxon>
        <taxon>Candidatus Cryosericales</taxon>
        <taxon>Candidatus Cryosericaceae</taxon>
        <taxon>Candidatus Cryosericum</taxon>
    </lineage>
</organism>
<evidence type="ECO:0000313" key="2">
    <source>
        <dbReference type="Proteomes" id="UP000266328"/>
    </source>
</evidence>
<protein>
    <submittedName>
        <fullName evidence="1">Uncharacterized protein</fullName>
    </submittedName>
</protein>
<dbReference type="AlphaFoldDB" id="A0A398CYN5"/>
<sequence length="509" mass="57709">MTKYNELLQDIQDETSFFLPVDALSTGTHRYLYHLGDFSAANAAQMQRFLDDKREVLAKLEQGKLGNGERRSALVLRPYMDSLSVLIGAGYFGDTLWQLRNTRRGLYQLLYMTQIPAYVRGKALARRLEELSTPPTAPAEQIQLRSGSHQELALEESHIIDQYLHFAEDRASRFDDKQAIAERILKARQYMSRVEPRVAHSTSTGDSTRDPVLAILLPSLDEADTKEAQVHLEHETEALKRQLSETAAQVDASRSTDEVVRDVLQASLARRLDQAAIDDWMNKDYPRLHSFFPGYRLKSVPVLGDELGTRPAYDDPEAVALKGASLDHRQTVCPIVSSRRWLSPEIALMMTYFPGKAYIQTAISSWDPCLAFHVQRETFITALSLFELQNIANLDGMLTPQNSLLTTLQLLIEDAAAALDIEILQNRLSHHDACSFLRERLPLPPDLASSFSSIATFDFGVSLARFMFRTRFREMRRISRTSNKKVSWASFYQSIFEQGTFDPAQLKNT</sequence>
<accession>A0A398CYN5</accession>
<evidence type="ECO:0000313" key="1">
    <source>
        <dbReference type="EMBL" id="RIE06369.1"/>
    </source>
</evidence>
<dbReference type="OrthoDB" id="9807325at2"/>
<proteinExistence type="predicted"/>
<name>A0A398CYN5_9BACT</name>
<gene>
    <name evidence="1" type="ORF">SMC7_02540</name>
</gene>
<dbReference type="RefSeq" id="WP_119088813.1">
    <property type="nucleotide sequence ID" value="NZ_QXIS01000014.1"/>
</dbReference>
<keyword evidence="2" id="KW-1185">Reference proteome</keyword>
<dbReference type="EMBL" id="QXIS01000014">
    <property type="protein sequence ID" value="RIE06369.1"/>
    <property type="molecule type" value="Genomic_DNA"/>
</dbReference>
<comment type="caution">
    <text evidence="1">The sequence shown here is derived from an EMBL/GenBank/DDBJ whole genome shotgun (WGS) entry which is preliminary data.</text>
</comment>
<dbReference type="Proteomes" id="UP000266328">
    <property type="component" value="Unassembled WGS sequence"/>
</dbReference>
<reference evidence="1 2" key="1">
    <citation type="submission" date="2018-09" db="EMBL/GenBank/DDBJ databases">
        <title>Discovery and Ecogenomic Context for Candidatus Cryosericales, a Global Caldiserica Order Active in Thawing Permafrost.</title>
        <authorList>
            <person name="Martinez M.A."/>
            <person name="Woodcroft B.J."/>
            <person name="Ignacio Espinoza J.C."/>
            <person name="Zayed A."/>
            <person name="Singleton C.M."/>
            <person name="Boyd J."/>
            <person name="Li Y.-F."/>
            <person name="Purvine S."/>
            <person name="Maughan H."/>
            <person name="Hodgkins S.B."/>
            <person name="Anderson D."/>
            <person name="Sederholm M."/>
            <person name="Temperton B."/>
            <person name="Saleska S.R."/>
            <person name="Tyson G.W."/>
            <person name="Rich V.I."/>
        </authorList>
    </citation>
    <scope>NUCLEOTIDE SEQUENCE [LARGE SCALE GENOMIC DNA]</scope>
    <source>
        <strain evidence="1 2">SMC7</strain>
    </source>
</reference>